<evidence type="ECO:0000256" key="1">
    <source>
        <dbReference type="SAM" id="Phobius"/>
    </source>
</evidence>
<evidence type="ECO:0000313" key="2">
    <source>
        <dbReference type="EMBL" id="KAJ7648152.1"/>
    </source>
</evidence>
<dbReference type="AlphaFoldDB" id="A0AAD7FXE8"/>
<keyword evidence="1" id="KW-1133">Transmembrane helix</keyword>
<reference evidence="2" key="1">
    <citation type="submission" date="2023-03" db="EMBL/GenBank/DDBJ databases">
        <title>Massive genome expansion in bonnet fungi (Mycena s.s.) driven by repeated elements and novel gene families across ecological guilds.</title>
        <authorList>
            <consortium name="Lawrence Berkeley National Laboratory"/>
            <person name="Harder C.B."/>
            <person name="Miyauchi S."/>
            <person name="Viragh M."/>
            <person name="Kuo A."/>
            <person name="Thoen E."/>
            <person name="Andreopoulos B."/>
            <person name="Lu D."/>
            <person name="Skrede I."/>
            <person name="Drula E."/>
            <person name="Henrissat B."/>
            <person name="Morin E."/>
            <person name="Kohler A."/>
            <person name="Barry K."/>
            <person name="LaButti K."/>
            <person name="Morin E."/>
            <person name="Salamov A."/>
            <person name="Lipzen A."/>
            <person name="Mereny Z."/>
            <person name="Hegedus B."/>
            <person name="Baldrian P."/>
            <person name="Stursova M."/>
            <person name="Weitz H."/>
            <person name="Taylor A."/>
            <person name="Grigoriev I.V."/>
            <person name="Nagy L.G."/>
            <person name="Martin F."/>
            <person name="Kauserud H."/>
        </authorList>
    </citation>
    <scope>NUCLEOTIDE SEQUENCE</scope>
    <source>
        <strain evidence="2">CBHHK067</strain>
    </source>
</reference>
<dbReference type="EMBL" id="JARKIE010000383">
    <property type="protein sequence ID" value="KAJ7648152.1"/>
    <property type="molecule type" value="Genomic_DNA"/>
</dbReference>
<comment type="caution">
    <text evidence="2">The sequence shown here is derived from an EMBL/GenBank/DDBJ whole genome shotgun (WGS) entry which is preliminary data.</text>
</comment>
<protein>
    <submittedName>
        <fullName evidence="2">Uncharacterized protein</fullName>
    </submittedName>
</protein>
<dbReference type="Proteomes" id="UP001221757">
    <property type="component" value="Unassembled WGS sequence"/>
</dbReference>
<keyword evidence="3" id="KW-1185">Reference proteome</keyword>
<name>A0AAD7FXE8_MYCRO</name>
<keyword evidence="1" id="KW-0812">Transmembrane</keyword>
<keyword evidence="1" id="KW-0472">Membrane</keyword>
<feature type="transmembrane region" description="Helical" evidence="1">
    <location>
        <begin position="57"/>
        <end position="79"/>
    </location>
</feature>
<accession>A0AAD7FXE8</accession>
<sequence length="359" mass="38828">MSRVLSDSVSPDDHQRCLWGPVTCHTMAIMMARYPSPITELLGFCCHKSVTQSSLSFIVYFGGFACLTLGHTGYVSLLWPTGGMKPSWVTVSVVHEPLEGAIVYYIPWLGAPNNIDGGPYSSRTLATSSATASVGMHPTHTFTMFFTSQGHNSTSPSLYPTNNAVEYMLDAQMPRRDRNILVMCSTEDVHDFQNRNKHEKLMAQSCVAWYMLCATVHGPANNSLVCGHLLQMELETQTTQGKKLHSGASRRFEHGCSGVFISLDSPTSCRQWTSGLGDRWDAQIMPVREDAPAAPGEAAAAAADAAQTAANTFTNAVASGSGSAAANNNKNSVLKKRKVGKIVNKAPHRRMRSATPALT</sequence>
<proteinExistence type="predicted"/>
<gene>
    <name evidence="2" type="ORF">B0H17DRAFT_1148113</name>
</gene>
<evidence type="ECO:0000313" key="3">
    <source>
        <dbReference type="Proteomes" id="UP001221757"/>
    </source>
</evidence>
<organism evidence="2 3">
    <name type="scientific">Mycena rosella</name>
    <name type="common">Pink bonnet</name>
    <name type="synonym">Agaricus rosellus</name>
    <dbReference type="NCBI Taxonomy" id="1033263"/>
    <lineage>
        <taxon>Eukaryota</taxon>
        <taxon>Fungi</taxon>
        <taxon>Dikarya</taxon>
        <taxon>Basidiomycota</taxon>
        <taxon>Agaricomycotina</taxon>
        <taxon>Agaricomycetes</taxon>
        <taxon>Agaricomycetidae</taxon>
        <taxon>Agaricales</taxon>
        <taxon>Marasmiineae</taxon>
        <taxon>Mycenaceae</taxon>
        <taxon>Mycena</taxon>
    </lineage>
</organism>